<protein>
    <submittedName>
        <fullName evidence="3">Glycosyltransferase</fullName>
        <ecNumber evidence="3">2.4.-.-</ecNumber>
    </submittedName>
</protein>
<proteinExistence type="predicted"/>
<dbReference type="Pfam" id="PF00534">
    <property type="entry name" value="Glycos_transf_1"/>
    <property type="match status" value="1"/>
</dbReference>
<dbReference type="SUPFAM" id="SSF53756">
    <property type="entry name" value="UDP-Glycosyltransferase/glycogen phosphorylase"/>
    <property type="match status" value="1"/>
</dbReference>
<dbReference type="Gene3D" id="3.40.50.2000">
    <property type="entry name" value="Glycogen Phosphorylase B"/>
    <property type="match status" value="2"/>
</dbReference>
<dbReference type="Proteomes" id="UP001065613">
    <property type="component" value="Chromosome"/>
</dbReference>
<dbReference type="Pfam" id="PF13439">
    <property type="entry name" value="Glyco_transf_4"/>
    <property type="match status" value="1"/>
</dbReference>
<gene>
    <name evidence="3" type="ORF">KA717_37485</name>
</gene>
<keyword evidence="3" id="KW-0808">Transferase</keyword>
<evidence type="ECO:0000259" key="1">
    <source>
        <dbReference type="Pfam" id="PF00534"/>
    </source>
</evidence>
<dbReference type="GO" id="GO:0016757">
    <property type="term" value="F:glycosyltransferase activity"/>
    <property type="evidence" value="ECO:0007669"/>
    <property type="project" value="UniProtKB-KW"/>
</dbReference>
<feature type="domain" description="Glycosyl transferase family 1" evidence="1">
    <location>
        <begin position="199"/>
        <end position="365"/>
    </location>
</feature>
<keyword evidence="3" id="KW-0328">Glycosyltransferase</keyword>
<feature type="domain" description="Glycosyltransferase subfamily 4-like N-terminal" evidence="2">
    <location>
        <begin position="15"/>
        <end position="174"/>
    </location>
</feature>
<name>A0A977KW75_9CYAN</name>
<sequence length="395" mass="44855">MKVLHIIPSLGFLRGGPSQVTIELVKALQSNGLDVEIICTNDNCSQSLDVPLFQKSTYQGIDVRFFPRIVSPIRAIREYTLSFSLTKWLWENIKDYDLLHIHAIFSFTPTASMIIARIFKIPYVVTCHGLLSEWALEQRSIKKRLYLNLIEKQNLNSSSCVHYASDKEKKESLAIKLTSPSFILPFGLNFPITTTRETRTFRDKLNISENQPILLFMSRLHPVKGLDFLIKALSTLIDKYSFIFIIAGSGNPEYEEKIDYKINQFGLSHVTKRVGFIEGTEKNLLLQESDLFLLTSHLESFGVVVLESMAAGLPVLVTQGVALSQTVQENDIGYVSELNSNAIAQKIQQFLDNSQQGKEMGKRGKAFVQQNYSWDQIALKMISIYKEIINQQFKS</sequence>
<evidence type="ECO:0000313" key="3">
    <source>
        <dbReference type="EMBL" id="UXE61042.1"/>
    </source>
</evidence>
<reference evidence="3" key="1">
    <citation type="submission" date="2021-04" db="EMBL/GenBank/DDBJ databases">
        <title>Genome sequence of Woronichinia naegeliana from Washington state freshwater lake bloom.</title>
        <authorList>
            <person name="Dreher T.W."/>
        </authorList>
    </citation>
    <scope>NUCLEOTIDE SEQUENCE</scope>
    <source>
        <strain evidence="3">WA131</strain>
    </source>
</reference>
<dbReference type="PANTHER" id="PTHR45947:SF3">
    <property type="entry name" value="SULFOQUINOVOSYL TRANSFERASE SQD2"/>
    <property type="match status" value="1"/>
</dbReference>
<dbReference type="InterPro" id="IPR050194">
    <property type="entry name" value="Glycosyltransferase_grp1"/>
</dbReference>
<dbReference type="CDD" id="cd03821">
    <property type="entry name" value="GT4_Bme6-like"/>
    <property type="match status" value="1"/>
</dbReference>
<dbReference type="AlphaFoldDB" id="A0A977KW75"/>
<dbReference type="EC" id="2.4.-.-" evidence="3"/>
<dbReference type="PANTHER" id="PTHR45947">
    <property type="entry name" value="SULFOQUINOVOSYL TRANSFERASE SQD2"/>
    <property type="match status" value="1"/>
</dbReference>
<dbReference type="InterPro" id="IPR028098">
    <property type="entry name" value="Glyco_trans_4-like_N"/>
</dbReference>
<dbReference type="EMBL" id="CP073041">
    <property type="protein sequence ID" value="UXE61042.1"/>
    <property type="molecule type" value="Genomic_DNA"/>
</dbReference>
<dbReference type="KEGG" id="wna:KA717_37485"/>
<organism evidence="3">
    <name type="scientific">Woronichinia naegeliana WA131</name>
    <dbReference type="NCBI Taxonomy" id="2824559"/>
    <lineage>
        <taxon>Bacteria</taxon>
        <taxon>Bacillati</taxon>
        <taxon>Cyanobacteriota</taxon>
        <taxon>Cyanophyceae</taxon>
        <taxon>Synechococcales</taxon>
        <taxon>Coelosphaeriaceae</taxon>
        <taxon>Woronichinia</taxon>
    </lineage>
</organism>
<accession>A0A977KW75</accession>
<dbReference type="InterPro" id="IPR001296">
    <property type="entry name" value="Glyco_trans_1"/>
</dbReference>
<evidence type="ECO:0000259" key="2">
    <source>
        <dbReference type="Pfam" id="PF13439"/>
    </source>
</evidence>